<feature type="region of interest" description="Disordered" evidence="1">
    <location>
        <begin position="1"/>
        <end position="22"/>
    </location>
</feature>
<dbReference type="RefSeq" id="WP_184882489.1">
    <property type="nucleotide sequence ID" value="NZ_BOOV01000033.1"/>
</dbReference>
<feature type="compositionally biased region" description="Basic and acidic residues" evidence="1">
    <location>
        <begin position="1"/>
        <end position="11"/>
    </location>
</feature>
<protein>
    <submittedName>
        <fullName evidence="2">Uncharacterized protein</fullName>
    </submittedName>
</protein>
<comment type="caution">
    <text evidence="2">The sequence shown here is derived from an EMBL/GenBank/DDBJ whole genome shotgun (WGS) entry which is preliminary data.</text>
</comment>
<reference evidence="2 3" key="1">
    <citation type="submission" date="2020-08" db="EMBL/GenBank/DDBJ databases">
        <title>Sequencing the genomes of 1000 actinobacteria strains.</title>
        <authorList>
            <person name="Klenk H.-P."/>
        </authorList>
    </citation>
    <scope>NUCLEOTIDE SEQUENCE [LARGE SCALE GENOMIC DNA]</scope>
    <source>
        <strain evidence="2 3">DSM 45784</strain>
    </source>
</reference>
<sequence>MSRPAGRHEEGAPVTDVQPIRWDEDKKATAAQLDQLEPGWQVIYGLWSRRYYAFATCCPVALMVDAPTPEELRERMREGEMDAMAAIQPGRVA</sequence>
<evidence type="ECO:0000256" key="1">
    <source>
        <dbReference type="SAM" id="MobiDB-lite"/>
    </source>
</evidence>
<accession>A0A7W7D969</accession>
<organism evidence="2 3">
    <name type="scientific">Sphaerisporangium siamense</name>
    <dbReference type="NCBI Taxonomy" id="795645"/>
    <lineage>
        <taxon>Bacteria</taxon>
        <taxon>Bacillati</taxon>
        <taxon>Actinomycetota</taxon>
        <taxon>Actinomycetes</taxon>
        <taxon>Streptosporangiales</taxon>
        <taxon>Streptosporangiaceae</taxon>
        <taxon>Sphaerisporangium</taxon>
    </lineage>
</organism>
<name>A0A7W7D969_9ACTN</name>
<evidence type="ECO:0000313" key="3">
    <source>
        <dbReference type="Proteomes" id="UP000542210"/>
    </source>
</evidence>
<dbReference type="AlphaFoldDB" id="A0A7W7D969"/>
<keyword evidence="3" id="KW-1185">Reference proteome</keyword>
<dbReference type="Proteomes" id="UP000542210">
    <property type="component" value="Unassembled WGS sequence"/>
</dbReference>
<gene>
    <name evidence="2" type="ORF">BJ982_004142</name>
</gene>
<proteinExistence type="predicted"/>
<evidence type="ECO:0000313" key="2">
    <source>
        <dbReference type="EMBL" id="MBB4702598.1"/>
    </source>
</evidence>
<dbReference type="EMBL" id="JACHND010000001">
    <property type="protein sequence ID" value="MBB4702598.1"/>
    <property type="molecule type" value="Genomic_DNA"/>
</dbReference>